<keyword evidence="2" id="KW-0808">Transferase</keyword>
<feature type="domain" description="Glycosyltransferase subfamily 4-like N-terminal" evidence="1">
    <location>
        <begin position="20"/>
        <end position="231"/>
    </location>
</feature>
<sequence length="434" mass="47621">MRILLIAYDYPPLASPQAIRWHYLTRELARLGVDVHVLAPQLPISGISMQVPEGVIVHRCGAGGLAGWLVRRQRARPPDAAPPSADVQGTFGAAPARGANLNWKGRLHQRLDRLIGLWCYPDSRGQWLAPACAALPDLLAEIQPDVVISSHEPAVSLEIGLQAAGKVSTWLADLGDPVLAPYTPRHWRRRAGRLEARVCATAAAISVTTSGTRDQLIARHGMAPDKVFVLSQGYDDRQRRNPWTPRLQSLETGGDAHLLYTGRFYPFRDPMALLEAVLAQPRVRLTVAAPEVKPECLAIAARSAGRIVFLGEQSHDRVLALQAECDVLVNIGNALEAQTPGKLYEYLGSGKPILHCHAVDDDPANVLIRAWGRGWVCRNDRASLQAFLGTLVDSPQQRCAELSRDDSGIAQYGWSVLAEQLLRECRQSMCRGMR</sequence>
<reference evidence="2 3" key="1">
    <citation type="submission" date="2024-06" db="EMBL/GenBank/DDBJ databases">
        <authorList>
            <person name="Woo H."/>
        </authorList>
    </citation>
    <scope>NUCLEOTIDE SEQUENCE [LARGE SCALE GENOMIC DNA]</scope>
    <source>
        <strain evidence="2 3">Si-c</strain>
    </source>
</reference>
<dbReference type="InterPro" id="IPR028098">
    <property type="entry name" value="Glyco_trans_4-like_N"/>
</dbReference>
<comment type="caution">
    <text evidence="2">The sequence shown here is derived from an EMBL/GenBank/DDBJ whole genome shotgun (WGS) entry which is preliminary data.</text>
</comment>
<keyword evidence="2" id="KW-0328">Glycosyltransferase</keyword>
<evidence type="ECO:0000313" key="2">
    <source>
        <dbReference type="EMBL" id="MEW9571384.1"/>
    </source>
</evidence>
<gene>
    <name evidence="2" type="ORF">ABQJ54_06455</name>
</gene>
<proteinExistence type="predicted"/>
<organism evidence="2 3">
    <name type="scientific">Rhodanobacter lycopersici</name>
    <dbReference type="NCBI Taxonomy" id="3162487"/>
    <lineage>
        <taxon>Bacteria</taxon>
        <taxon>Pseudomonadati</taxon>
        <taxon>Pseudomonadota</taxon>
        <taxon>Gammaproteobacteria</taxon>
        <taxon>Lysobacterales</taxon>
        <taxon>Rhodanobacteraceae</taxon>
        <taxon>Rhodanobacter</taxon>
    </lineage>
</organism>
<dbReference type="SUPFAM" id="SSF53756">
    <property type="entry name" value="UDP-Glycosyltransferase/glycogen phosphorylase"/>
    <property type="match status" value="1"/>
</dbReference>
<dbReference type="EMBL" id="JBFOHK010000001">
    <property type="protein sequence ID" value="MEW9571384.1"/>
    <property type="molecule type" value="Genomic_DNA"/>
</dbReference>
<evidence type="ECO:0000313" key="3">
    <source>
        <dbReference type="Proteomes" id="UP001556220"/>
    </source>
</evidence>
<dbReference type="Pfam" id="PF13579">
    <property type="entry name" value="Glyco_trans_4_4"/>
    <property type="match status" value="1"/>
</dbReference>
<dbReference type="Proteomes" id="UP001556220">
    <property type="component" value="Unassembled WGS sequence"/>
</dbReference>
<dbReference type="EC" id="2.4.-.-" evidence="2"/>
<evidence type="ECO:0000259" key="1">
    <source>
        <dbReference type="Pfam" id="PF13579"/>
    </source>
</evidence>
<dbReference type="PANTHER" id="PTHR12526">
    <property type="entry name" value="GLYCOSYLTRANSFERASE"/>
    <property type="match status" value="1"/>
</dbReference>
<name>A0ABV3QCS4_9GAMM</name>
<keyword evidence="3" id="KW-1185">Reference proteome</keyword>
<accession>A0ABV3QCS4</accession>
<dbReference type="GO" id="GO:0016757">
    <property type="term" value="F:glycosyltransferase activity"/>
    <property type="evidence" value="ECO:0007669"/>
    <property type="project" value="UniProtKB-KW"/>
</dbReference>
<protein>
    <submittedName>
        <fullName evidence="2">Glycosyltransferase</fullName>
        <ecNumber evidence="2">2.4.-.-</ecNumber>
    </submittedName>
</protein>
<dbReference type="Gene3D" id="3.40.50.2000">
    <property type="entry name" value="Glycogen Phosphorylase B"/>
    <property type="match status" value="2"/>
</dbReference>
<dbReference type="RefSeq" id="WP_367853426.1">
    <property type="nucleotide sequence ID" value="NZ_JBFOHK010000001.1"/>
</dbReference>
<dbReference type="PANTHER" id="PTHR12526:SF600">
    <property type="entry name" value="GLYCOSYL TRANSFERASE GROUP 1"/>
    <property type="match status" value="1"/>
</dbReference>